<evidence type="ECO:0008006" key="5">
    <source>
        <dbReference type="Google" id="ProtNLM"/>
    </source>
</evidence>
<dbReference type="Pfam" id="PF19289">
    <property type="entry name" value="PmbA_TldD_3rd"/>
    <property type="match status" value="1"/>
</dbReference>
<dbReference type="SUPFAM" id="SSF111283">
    <property type="entry name" value="Putative modulator of DNA gyrase, PmbA/TldD"/>
    <property type="match status" value="1"/>
</dbReference>
<proteinExistence type="predicted"/>
<dbReference type="PANTHER" id="PTHR43421">
    <property type="entry name" value="METALLOPROTEASE PMBA"/>
    <property type="match status" value="1"/>
</dbReference>
<feature type="domain" description="Metalloprotease TldD/E N-terminal" evidence="1">
    <location>
        <begin position="19"/>
        <end position="82"/>
    </location>
</feature>
<dbReference type="AlphaFoldDB" id="A0A2R7Y4R2"/>
<dbReference type="InterPro" id="IPR002510">
    <property type="entry name" value="Metalloprtase-TldD/E_N"/>
</dbReference>
<dbReference type="GO" id="GO:0008237">
    <property type="term" value="F:metallopeptidase activity"/>
    <property type="evidence" value="ECO:0007669"/>
    <property type="project" value="InterPro"/>
</dbReference>
<protein>
    <recommendedName>
        <fullName evidence="5">TldD/PmbA family protein</fullName>
    </recommendedName>
</protein>
<accession>A0A2R7Y4R2</accession>
<evidence type="ECO:0000259" key="1">
    <source>
        <dbReference type="Pfam" id="PF01523"/>
    </source>
</evidence>
<dbReference type="Pfam" id="PF01523">
    <property type="entry name" value="PmbA_TldD_1st"/>
    <property type="match status" value="1"/>
</dbReference>
<sequence length="443" mass="47665">MMDLEKILNKLLSLGASEAELYLVKSREVSLDLTQVISKARTSEVTSLGIRVAIGKSVATVGTQDLSEKGVEEALSKAIAIAKTTPPDEHWVSFNKEIGFKPLNGVYDKGTAEASAEDLVGVAEELLNSVKEGFKEAIPVRGAVTTSTHEVIYLSSYDGPLKRAETAAGLYIMAKVEEAGKVGTYGERDVKRSFKDLEPRKVGVEVGSRAKDFVDATSLETGDYDVILHNDVVIAILPVMLGPAVSALNIQQGRSPLIGKKNVKILSDLITVVDGGADSSLLGSKEFDDEGCATNNTVIVDKGVLKTYLYDSYTAYREGVKSTGNAVRTYSASPTPQPNHLHLRPGDSSLEEMIKESRKGLLVMSTIGEWLSNSISGHLNATITHAYVIKEGEVVGTVKNGVISGNFYELLNVKLAMVGKDLRILYRASAPSLMMREVRVAGK</sequence>
<dbReference type="InterPro" id="IPR047657">
    <property type="entry name" value="PmbA"/>
</dbReference>
<name>A0A2R7Y4R2_9CREN</name>
<evidence type="ECO:0000259" key="2">
    <source>
        <dbReference type="Pfam" id="PF19289"/>
    </source>
</evidence>
<dbReference type="Proteomes" id="UP000244093">
    <property type="component" value="Unassembled WGS sequence"/>
</dbReference>
<gene>
    <name evidence="3" type="ORF">B7O98_06845</name>
</gene>
<comment type="caution">
    <text evidence="3">The sequence shown here is derived from an EMBL/GenBank/DDBJ whole genome shotgun (WGS) entry which is preliminary data.</text>
</comment>
<evidence type="ECO:0000313" key="4">
    <source>
        <dbReference type="Proteomes" id="UP000244093"/>
    </source>
</evidence>
<dbReference type="GO" id="GO:0005829">
    <property type="term" value="C:cytosol"/>
    <property type="evidence" value="ECO:0007669"/>
    <property type="project" value="TreeGrafter"/>
</dbReference>
<dbReference type="Gene3D" id="3.30.2290.10">
    <property type="entry name" value="PmbA/TldD superfamily"/>
    <property type="match status" value="1"/>
</dbReference>
<dbReference type="InterPro" id="IPR035068">
    <property type="entry name" value="TldD/PmbA_N"/>
</dbReference>
<dbReference type="InterPro" id="IPR045569">
    <property type="entry name" value="Metalloprtase-TldD/E_C"/>
</dbReference>
<feature type="domain" description="Metalloprotease TldD/E C-terminal" evidence="2">
    <location>
        <begin position="221"/>
        <end position="442"/>
    </location>
</feature>
<dbReference type="InterPro" id="IPR036059">
    <property type="entry name" value="TldD/PmbA_sf"/>
</dbReference>
<dbReference type="GO" id="GO:0006508">
    <property type="term" value="P:proteolysis"/>
    <property type="evidence" value="ECO:0007669"/>
    <property type="project" value="InterPro"/>
</dbReference>
<evidence type="ECO:0000313" key="3">
    <source>
        <dbReference type="EMBL" id="PUA32369.1"/>
    </source>
</evidence>
<dbReference type="EMBL" id="NBVN01000004">
    <property type="protein sequence ID" value="PUA32369.1"/>
    <property type="molecule type" value="Genomic_DNA"/>
</dbReference>
<organism evidence="3 4">
    <name type="scientific">Zestosphaera tikiterensis</name>
    <dbReference type="NCBI Taxonomy" id="1973259"/>
    <lineage>
        <taxon>Archaea</taxon>
        <taxon>Thermoproteota</taxon>
        <taxon>Thermoprotei</taxon>
        <taxon>Desulfurococcales</taxon>
        <taxon>Desulfurococcaceae</taxon>
        <taxon>Zestosphaera</taxon>
    </lineage>
</organism>
<reference evidence="3 4" key="1">
    <citation type="journal article" date="2018" name="Syst. Appl. Microbiol.">
        <title>A new symbiotic nanoarchaeote (Candidatus Nanoclepta minutus) and its host (Zestosphaera tikiterensis gen. nov., sp. nov.) from a New Zealand hot spring.</title>
        <authorList>
            <person name="St John E."/>
            <person name="Liu Y."/>
            <person name="Podar M."/>
            <person name="Stott M.B."/>
            <person name="Meneghin J."/>
            <person name="Chen Z."/>
            <person name="Lagutin K."/>
            <person name="Mitchell K."/>
            <person name="Reysenbach A.L."/>
        </authorList>
    </citation>
    <scope>NUCLEOTIDE SEQUENCE [LARGE SCALE GENOMIC DNA]</scope>
    <source>
        <strain evidence="3">NZ3</strain>
    </source>
</reference>
<dbReference type="PANTHER" id="PTHR43421:SF1">
    <property type="entry name" value="METALLOPROTEASE PMBA"/>
    <property type="match status" value="1"/>
</dbReference>